<evidence type="ECO:0000256" key="1">
    <source>
        <dbReference type="SAM" id="MobiDB-lite"/>
    </source>
</evidence>
<reference evidence="2" key="1">
    <citation type="submission" date="2023-06" db="EMBL/GenBank/DDBJ databases">
        <title>Genome-scale phylogeny and comparative genomics of the fungal order Sordariales.</title>
        <authorList>
            <consortium name="Lawrence Berkeley National Laboratory"/>
            <person name="Hensen N."/>
            <person name="Bonometti L."/>
            <person name="Westerberg I."/>
            <person name="Brannstrom I.O."/>
            <person name="Guillou S."/>
            <person name="Cros-Aarteil S."/>
            <person name="Calhoun S."/>
            <person name="Haridas S."/>
            <person name="Kuo A."/>
            <person name="Mondo S."/>
            <person name="Pangilinan J."/>
            <person name="Riley R."/>
            <person name="Labutti K."/>
            <person name="Andreopoulos B."/>
            <person name="Lipzen A."/>
            <person name="Chen C."/>
            <person name="Yanf M."/>
            <person name="Daum C."/>
            <person name="Ng V."/>
            <person name="Clum A."/>
            <person name="Steindorff A."/>
            <person name="Ohm R."/>
            <person name="Martin F."/>
            <person name="Silar P."/>
            <person name="Natvig D."/>
            <person name="Lalanne C."/>
            <person name="Gautier V."/>
            <person name="Ament-Velasquez S.L."/>
            <person name="Kruys A."/>
            <person name="Hutchinson M.I."/>
            <person name="Powell A.J."/>
            <person name="Barry K."/>
            <person name="Miller A.N."/>
            <person name="Grigoriev I.V."/>
            <person name="Debuchy R."/>
            <person name="Gladieux P."/>
            <person name="Thoren M.H."/>
            <person name="Johannesson H."/>
        </authorList>
    </citation>
    <scope>NUCLEOTIDE SEQUENCE</scope>
    <source>
        <strain evidence="2">8032-3</strain>
    </source>
</reference>
<sequence>MFAEPHIAEIEEKIEDKITWIQKKKDGLEEKSATIADVPQDLKDPMSKSASQPTENRGRGDALDIDE</sequence>
<feature type="region of interest" description="Disordered" evidence="1">
    <location>
        <begin position="26"/>
        <end position="67"/>
    </location>
</feature>
<dbReference type="RefSeq" id="XP_060285109.1">
    <property type="nucleotide sequence ID" value="XM_060427513.1"/>
</dbReference>
<protein>
    <submittedName>
        <fullName evidence="2">Uncharacterized protein</fullName>
    </submittedName>
</protein>
<dbReference type="AlphaFoldDB" id="A0AAJ0FHS3"/>
<name>A0AAJ0FHS3_9PEZI</name>
<proteinExistence type="predicted"/>
<dbReference type="EMBL" id="MU839004">
    <property type="protein sequence ID" value="KAK1768896.1"/>
    <property type="molecule type" value="Genomic_DNA"/>
</dbReference>
<gene>
    <name evidence="2" type="ORF">QBC33DRAFT_534078</name>
</gene>
<comment type="caution">
    <text evidence="2">The sequence shown here is derived from an EMBL/GenBank/DDBJ whole genome shotgun (WGS) entry which is preliminary data.</text>
</comment>
<feature type="compositionally biased region" description="Basic and acidic residues" evidence="1">
    <location>
        <begin position="56"/>
        <end position="67"/>
    </location>
</feature>
<organism evidence="2 3">
    <name type="scientific">Phialemonium atrogriseum</name>
    <dbReference type="NCBI Taxonomy" id="1093897"/>
    <lineage>
        <taxon>Eukaryota</taxon>
        <taxon>Fungi</taxon>
        <taxon>Dikarya</taxon>
        <taxon>Ascomycota</taxon>
        <taxon>Pezizomycotina</taxon>
        <taxon>Sordariomycetes</taxon>
        <taxon>Sordariomycetidae</taxon>
        <taxon>Cephalothecales</taxon>
        <taxon>Cephalothecaceae</taxon>
        <taxon>Phialemonium</taxon>
    </lineage>
</organism>
<accession>A0AAJ0FHS3</accession>
<evidence type="ECO:0000313" key="2">
    <source>
        <dbReference type="EMBL" id="KAK1768896.1"/>
    </source>
</evidence>
<dbReference type="Proteomes" id="UP001244011">
    <property type="component" value="Unassembled WGS sequence"/>
</dbReference>
<keyword evidence="3" id="KW-1185">Reference proteome</keyword>
<dbReference type="GeneID" id="85310700"/>
<evidence type="ECO:0000313" key="3">
    <source>
        <dbReference type="Proteomes" id="UP001244011"/>
    </source>
</evidence>